<dbReference type="Proteomes" id="UP000627573">
    <property type="component" value="Unassembled WGS sequence"/>
</dbReference>
<reference evidence="2 6" key="2">
    <citation type="submission" date="2020-12" db="EMBL/GenBank/DDBJ databases">
        <title>Draft genome sequence of furan degrading bacterial strain FUR100.</title>
        <authorList>
            <person name="Woiski C."/>
        </authorList>
    </citation>
    <scope>NUCLEOTIDE SEQUENCE [LARGE SCALE GENOMIC DNA]</scope>
    <source>
        <strain evidence="2 6">FUR100</strain>
    </source>
</reference>
<evidence type="ECO:0000313" key="3">
    <source>
        <dbReference type="EMBL" id="QIP41656.1"/>
    </source>
</evidence>
<dbReference type="Proteomes" id="UP001230933">
    <property type="component" value="Chromosome"/>
</dbReference>
<evidence type="ECO:0000313" key="4">
    <source>
        <dbReference type="EMBL" id="WGV47916.1"/>
    </source>
</evidence>
<evidence type="ECO:0000313" key="5">
    <source>
        <dbReference type="Proteomes" id="UP000502345"/>
    </source>
</evidence>
<gene>
    <name evidence="3" type="ORF">G9444_4412</name>
    <name evidence="2" type="ORF">I3517_22195</name>
    <name evidence="4" type="ORF">QIE55_20545</name>
</gene>
<dbReference type="RefSeq" id="WP_007726289.1">
    <property type="nucleotide sequence ID" value="NZ_AP018733.1"/>
</dbReference>
<protein>
    <submittedName>
        <fullName evidence="2">Nuclear transport factor 2 family protein</fullName>
    </submittedName>
    <submittedName>
        <fullName evidence="3">Polyketide cyclase</fullName>
    </submittedName>
</protein>
<evidence type="ECO:0000313" key="6">
    <source>
        <dbReference type="Proteomes" id="UP000627573"/>
    </source>
</evidence>
<dbReference type="EMBL" id="JAECSB010000075">
    <property type="protein sequence ID" value="MBH5145318.1"/>
    <property type="molecule type" value="Genomic_DNA"/>
</dbReference>
<dbReference type="Proteomes" id="UP000502345">
    <property type="component" value="Chromosome"/>
</dbReference>
<dbReference type="Gene3D" id="3.10.450.50">
    <property type="match status" value="1"/>
</dbReference>
<dbReference type="AlphaFoldDB" id="A0A0C3A864"/>
<dbReference type="KEGG" id="reb:XU06_19775"/>
<dbReference type="SUPFAM" id="SSF54427">
    <property type="entry name" value="NTF2-like"/>
    <property type="match status" value="1"/>
</dbReference>
<accession>A0A0C3A864</accession>
<dbReference type="EMBL" id="CP124545">
    <property type="protein sequence ID" value="WGV47916.1"/>
    <property type="molecule type" value="Genomic_DNA"/>
</dbReference>
<dbReference type="InterPro" id="IPR032710">
    <property type="entry name" value="NTF2-like_dom_sf"/>
</dbReference>
<feature type="domain" description="SnoaL-like" evidence="1">
    <location>
        <begin position="20"/>
        <end position="72"/>
    </location>
</feature>
<dbReference type="GeneID" id="57485909"/>
<dbReference type="Pfam" id="PF12680">
    <property type="entry name" value="SnoaL_2"/>
    <property type="match status" value="1"/>
</dbReference>
<evidence type="ECO:0000313" key="2">
    <source>
        <dbReference type="EMBL" id="MBH5145318.1"/>
    </source>
</evidence>
<dbReference type="EMBL" id="CP050124">
    <property type="protein sequence ID" value="QIP41656.1"/>
    <property type="molecule type" value="Genomic_DNA"/>
</dbReference>
<name>A0A0C3A864_RHOER</name>
<evidence type="ECO:0000259" key="1">
    <source>
        <dbReference type="Pfam" id="PF12680"/>
    </source>
</evidence>
<keyword evidence="6" id="KW-1185">Reference proteome</keyword>
<reference evidence="4" key="3">
    <citation type="submission" date="2023-08" db="EMBL/GenBank/DDBJ databases">
        <title>Isolation and Characterization of Rhodococcus erythropolis MGMM8.</title>
        <authorList>
            <person name="Diabankana R.G.C."/>
            <person name="Afordoanyi D.M."/>
            <person name="Validov S.Z."/>
        </authorList>
    </citation>
    <scope>NUCLEOTIDE SEQUENCE</scope>
    <source>
        <strain evidence="4">MGMM8</strain>
    </source>
</reference>
<dbReference type="OMA" id="GTMHGRE"/>
<dbReference type="InterPro" id="IPR037401">
    <property type="entry name" value="SnoaL-like"/>
</dbReference>
<reference evidence="3 5" key="1">
    <citation type="submission" date="2020-03" db="EMBL/GenBank/DDBJ databases">
        <title>Screen low temperature-resistant strains for efficient degradation of petroleum hydrocarbons under the low temperature.</title>
        <authorList>
            <person name="Wang Y."/>
            <person name="Chen J."/>
        </authorList>
    </citation>
    <scope>NUCLEOTIDE SEQUENCE [LARGE SCALE GENOMIC DNA]</scope>
    <source>
        <strain evidence="3 5">KB1</strain>
    </source>
</reference>
<sequence>MTWTRTELEDAFAGYQNTVVECTRSGDWNAFADMFTEDVVYVEHAFGTLNGREAVRKWVTRTMTEFPGHRMTEFPANWFVVDEQRGWIVCEIDNPMEDPGDGSKHGAANITILHYAGNGLWSREEDAYNPMNFLSMAKAWCLAAEAAGTLPDDAKAWLAKFGAMVR</sequence>
<proteinExistence type="predicted"/>
<organism evidence="2 6">
    <name type="scientific">Rhodococcus erythropolis</name>
    <name type="common">Arthrobacter picolinophilus</name>
    <dbReference type="NCBI Taxonomy" id="1833"/>
    <lineage>
        <taxon>Bacteria</taxon>
        <taxon>Bacillati</taxon>
        <taxon>Actinomycetota</taxon>
        <taxon>Actinomycetes</taxon>
        <taxon>Mycobacteriales</taxon>
        <taxon>Nocardiaceae</taxon>
        <taxon>Rhodococcus</taxon>
        <taxon>Rhodococcus erythropolis group</taxon>
    </lineage>
</organism>